<keyword evidence="3" id="KW-1003">Cell membrane</keyword>
<evidence type="ECO:0000256" key="3">
    <source>
        <dbReference type="ARBA" id="ARBA00022475"/>
    </source>
</evidence>
<dbReference type="GO" id="GO:0005524">
    <property type="term" value="F:ATP binding"/>
    <property type="evidence" value="ECO:0007669"/>
    <property type="project" value="UniProtKB-KW"/>
</dbReference>
<name>A0A9P1D1K1_9DINO</name>
<dbReference type="Pfam" id="PF00702">
    <property type="entry name" value="Hydrolase"/>
    <property type="match status" value="1"/>
</dbReference>
<dbReference type="Proteomes" id="UP001152797">
    <property type="component" value="Unassembled WGS sequence"/>
</dbReference>
<accession>A0A9P1D1K1</accession>
<dbReference type="GO" id="GO:0005507">
    <property type="term" value="F:copper ion binding"/>
    <property type="evidence" value="ECO:0007669"/>
    <property type="project" value="TreeGrafter"/>
</dbReference>
<evidence type="ECO:0000313" key="16">
    <source>
        <dbReference type="EMBL" id="CAL1154695.1"/>
    </source>
</evidence>
<keyword evidence="18" id="KW-1185">Reference proteome</keyword>
<dbReference type="GO" id="GO:0016887">
    <property type="term" value="F:ATP hydrolysis activity"/>
    <property type="evidence" value="ECO:0007669"/>
    <property type="project" value="InterPro"/>
</dbReference>
<dbReference type="EMBL" id="CAMXCT030002913">
    <property type="protein sequence ID" value="CAL4788632.1"/>
    <property type="molecule type" value="Genomic_DNA"/>
</dbReference>
<feature type="transmembrane region" description="Helical" evidence="12">
    <location>
        <begin position="242"/>
        <end position="262"/>
    </location>
</feature>
<evidence type="ECO:0000259" key="13">
    <source>
        <dbReference type="Pfam" id="PF00122"/>
    </source>
</evidence>
<dbReference type="Gene3D" id="3.40.1110.10">
    <property type="entry name" value="Calcium-transporting ATPase, cytoplasmic domain N"/>
    <property type="match status" value="1"/>
</dbReference>
<evidence type="ECO:0000313" key="18">
    <source>
        <dbReference type="Proteomes" id="UP001152797"/>
    </source>
</evidence>
<evidence type="ECO:0000256" key="12">
    <source>
        <dbReference type="SAM" id="Phobius"/>
    </source>
</evidence>
<dbReference type="SUPFAM" id="SSF47473">
    <property type="entry name" value="EF-hand"/>
    <property type="match status" value="1"/>
</dbReference>
<keyword evidence="9" id="KW-1278">Translocase</keyword>
<dbReference type="NCBIfam" id="TIGR01494">
    <property type="entry name" value="ATPase_P-type"/>
    <property type="match status" value="1"/>
</dbReference>
<keyword evidence="10 12" id="KW-1133">Transmembrane helix</keyword>
<keyword evidence="5" id="KW-0479">Metal-binding</keyword>
<protein>
    <submittedName>
        <fullName evidence="17">Copper-exporting P-type ATPase (Copper-exportin g P-type ATPase A) (Cu(+)-exporting ATPase)</fullName>
    </submittedName>
</protein>
<evidence type="ECO:0000256" key="2">
    <source>
        <dbReference type="ARBA" id="ARBA00006024"/>
    </source>
</evidence>
<dbReference type="InterPro" id="IPR008250">
    <property type="entry name" value="ATPase_P-typ_transduc_dom_A_sf"/>
</dbReference>
<reference evidence="15" key="1">
    <citation type="submission" date="2022-10" db="EMBL/GenBank/DDBJ databases">
        <authorList>
            <person name="Chen Y."/>
            <person name="Dougan E. K."/>
            <person name="Chan C."/>
            <person name="Rhodes N."/>
            <person name="Thang M."/>
        </authorList>
    </citation>
    <scope>NUCLEOTIDE SEQUENCE</scope>
</reference>
<evidence type="ECO:0000256" key="1">
    <source>
        <dbReference type="ARBA" id="ARBA00004651"/>
    </source>
</evidence>
<dbReference type="InterPro" id="IPR018247">
    <property type="entry name" value="EF_Hand_1_Ca_BS"/>
</dbReference>
<dbReference type="GO" id="GO:0005886">
    <property type="term" value="C:plasma membrane"/>
    <property type="evidence" value="ECO:0007669"/>
    <property type="project" value="UniProtKB-SubCell"/>
</dbReference>
<dbReference type="InterPro" id="IPR059000">
    <property type="entry name" value="ATPase_P-type_domA"/>
</dbReference>
<dbReference type="InterPro" id="IPR023298">
    <property type="entry name" value="ATPase_P-typ_TM_dom_sf"/>
</dbReference>
<proteinExistence type="inferred from homology"/>
<evidence type="ECO:0000256" key="5">
    <source>
        <dbReference type="ARBA" id="ARBA00022723"/>
    </source>
</evidence>
<feature type="domain" description="Potassium channel" evidence="14">
    <location>
        <begin position="9"/>
        <end position="73"/>
    </location>
</feature>
<comment type="subcellular location">
    <subcellularLocation>
        <location evidence="1">Cell membrane</location>
        <topology evidence="1">Multi-pass membrane protein</topology>
    </subcellularLocation>
</comment>
<organism evidence="15">
    <name type="scientific">Cladocopium goreaui</name>
    <dbReference type="NCBI Taxonomy" id="2562237"/>
    <lineage>
        <taxon>Eukaryota</taxon>
        <taxon>Sar</taxon>
        <taxon>Alveolata</taxon>
        <taxon>Dinophyceae</taxon>
        <taxon>Suessiales</taxon>
        <taxon>Symbiodiniaceae</taxon>
        <taxon>Cladocopium</taxon>
    </lineage>
</organism>
<dbReference type="Pfam" id="PF07885">
    <property type="entry name" value="Ion_trans_2"/>
    <property type="match status" value="1"/>
</dbReference>
<comment type="caution">
    <text evidence="15">The sequence shown here is derived from an EMBL/GenBank/DDBJ whole genome shotgun (WGS) entry which is preliminary data.</text>
</comment>
<evidence type="ECO:0000256" key="7">
    <source>
        <dbReference type="ARBA" id="ARBA00022837"/>
    </source>
</evidence>
<dbReference type="SUPFAM" id="SSF81324">
    <property type="entry name" value="Voltage-gated potassium channels"/>
    <property type="match status" value="1"/>
</dbReference>
<dbReference type="PRINTS" id="PR00119">
    <property type="entry name" value="CATATPASE"/>
</dbReference>
<keyword evidence="8" id="KW-0067">ATP-binding</keyword>
<evidence type="ECO:0000313" key="17">
    <source>
        <dbReference type="EMBL" id="CAL4788632.1"/>
    </source>
</evidence>
<dbReference type="SUPFAM" id="SSF81665">
    <property type="entry name" value="Calcium ATPase, transmembrane domain M"/>
    <property type="match status" value="1"/>
</dbReference>
<dbReference type="PANTHER" id="PTHR43520:SF8">
    <property type="entry name" value="P-TYPE CU(+) TRANSPORTER"/>
    <property type="match status" value="1"/>
</dbReference>
<dbReference type="InterPro" id="IPR023214">
    <property type="entry name" value="HAD_sf"/>
</dbReference>
<keyword evidence="6" id="KW-0547">Nucleotide-binding</keyword>
<feature type="transmembrane region" description="Helical" evidence="12">
    <location>
        <begin position="397"/>
        <end position="419"/>
    </location>
</feature>
<dbReference type="AlphaFoldDB" id="A0A9P1D1K1"/>
<dbReference type="SUPFAM" id="SSF81653">
    <property type="entry name" value="Calcium ATPase, transduction domain A"/>
    <property type="match status" value="1"/>
</dbReference>
<dbReference type="Gene3D" id="1.10.238.10">
    <property type="entry name" value="EF-hand"/>
    <property type="match status" value="1"/>
</dbReference>
<evidence type="ECO:0000256" key="10">
    <source>
        <dbReference type="ARBA" id="ARBA00022989"/>
    </source>
</evidence>
<dbReference type="GO" id="GO:0043682">
    <property type="term" value="F:P-type divalent copper transporter activity"/>
    <property type="evidence" value="ECO:0007669"/>
    <property type="project" value="TreeGrafter"/>
</dbReference>
<reference evidence="16" key="2">
    <citation type="submission" date="2024-04" db="EMBL/GenBank/DDBJ databases">
        <authorList>
            <person name="Chen Y."/>
            <person name="Shah S."/>
            <person name="Dougan E. K."/>
            <person name="Thang M."/>
            <person name="Chan C."/>
        </authorList>
    </citation>
    <scope>NUCLEOTIDE SEQUENCE [LARGE SCALE GENOMIC DNA]</scope>
</reference>
<feature type="domain" description="P-type ATPase A" evidence="13">
    <location>
        <begin position="282"/>
        <end position="382"/>
    </location>
</feature>
<keyword evidence="7" id="KW-0106">Calcium</keyword>
<dbReference type="EMBL" id="CAMXCT020002913">
    <property type="protein sequence ID" value="CAL1154695.1"/>
    <property type="molecule type" value="Genomic_DNA"/>
</dbReference>
<dbReference type="OrthoDB" id="432719at2759"/>
<dbReference type="PROSITE" id="PS00154">
    <property type="entry name" value="ATPASE_E1_E2"/>
    <property type="match status" value="1"/>
</dbReference>
<evidence type="ECO:0000313" key="15">
    <source>
        <dbReference type="EMBL" id="CAI4001320.1"/>
    </source>
</evidence>
<dbReference type="SUPFAM" id="SSF81660">
    <property type="entry name" value="Metal cation-transporting ATPase, ATP-binding domain N"/>
    <property type="match status" value="1"/>
</dbReference>
<keyword evidence="4 12" id="KW-0812">Transmembrane</keyword>
<dbReference type="FunFam" id="2.70.150.10:FF:000020">
    <property type="entry name" value="Copper-exporting P-type ATPase A"/>
    <property type="match status" value="1"/>
</dbReference>
<evidence type="ECO:0000256" key="11">
    <source>
        <dbReference type="ARBA" id="ARBA00023136"/>
    </source>
</evidence>
<gene>
    <name evidence="15" type="ORF">C1SCF055_LOCUS27374</name>
</gene>
<evidence type="ECO:0000256" key="9">
    <source>
        <dbReference type="ARBA" id="ARBA00022967"/>
    </source>
</evidence>
<feature type="transmembrane region" description="Helical" evidence="12">
    <location>
        <begin position="431"/>
        <end position="449"/>
    </location>
</feature>
<dbReference type="InterPro" id="IPR013099">
    <property type="entry name" value="K_chnl_dom"/>
</dbReference>
<dbReference type="Pfam" id="PF00122">
    <property type="entry name" value="E1-E2_ATPase"/>
    <property type="match status" value="1"/>
</dbReference>
<dbReference type="Gene3D" id="2.70.150.10">
    <property type="entry name" value="Calcium-transporting ATPase, cytoplasmic transduction domain A"/>
    <property type="match status" value="1"/>
</dbReference>
<evidence type="ECO:0000256" key="8">
    <source>
        <dbReference type="ARBA" id="ARBA00022840"/>
    </source>
</evidence>
<dbReference type="PROSITE" id="PS00018">
    <property type="entry name" value="EF_HAND_1"/>
    <property type="match status" value="1"/>
</dbReference>
<dbReference type="InterPro" id="IPR023299">
    <property type="entry name" value="ATPase_P-typ_cyto_dom_N"/>
</dbReference>
<evidence type="ECO:0000259" key="14">
    <source>
        <dbReference type="Pfam" id="PF07885"/>
    </source>
</evidence>
<dbReference type="InterPro" id="IPR001757">
    <property type="entry name" value="P_typ_ATPase"/>
</dbReference>
<dbReference type="PANTHER" id="PTHR43520">
    <property type="entry name" value="ATP7, ISOFORM B"/>
    <property type="match status" value="1"/>
</dbReference>
<dbReference type="Gene3D" id="3.40.50.1000">
    <property type="entry name" value="HAD superfamily/HAD-like"/>
    <property type="match status" value="1"/>
</dbReference>
<evidence type="ECO:0000256" key="6">
    <source>
        <dbReference type="ARBA" id="ARBA00022741"/>
    </source>
</evidence>
<dbReference type="EMBL" id="CAMXCT010002913">
    <property type="protein sequence ID" value="CAI4001320.1"/>
    <property type="molecule type" value="Genomic_DNA"/>
</dbReference>
<comment type="similarity">
    <text evidence="2">Belongs to the cation transport ATPase (P-type) (TC 3.A.3) family. Type IB subfamily.</text>
</comment>
<dbReference type="Gene3D" id="1.10.287.70">
    <property type="match status" value="1"/>
</dbReference>
<dbReference type="GO" id="GO:0055070">
    <property type="term" value="P:copper ion homeostasis"/>
    <property type="evidence" value="ECO:0007669"/>
    <property type="project" value="TreeGrafter"/>
</dbReference>
<dbReference type="InterPro" id="IPR011992">
    <property type="entry name" value="EF-hand-dom_pair"/>
</dbReference>
<evidence type="ECO:0000256" key="4">
    <source>
        <dbReference type="ARBA" id="ARBA00022692"/>
    </source>
</evidence>
<keyword evidence="11 12" id="KW-0472">Membrane</keyword>
<dbReference type="InterPro" id="IPR018303">
    <property type="entry name" value="ATPase_P-typ_P_site"/>
</dbReference>
<sequence length="739" mass="80224">MAMVPPQFISAAIFTAVEPEWDLWSAWWYVMVTASTVGYGDQSVNKENTGALIWASIHILLSVGLLAAIIGDLEVLSEERQELLKQAACFEKCFQKETLQSLDIDQSGKLSKHEFVLSMLVKIGKLDPQKDLRVLENMYDRMDVNKKGSIDLSSVEASDGLQMMGFQDAHKLLQRCVGREVQQIMEKPQGRRSSVTGSVSSVSSVAPAPEKCRAAPVSFVYGVLGGFYDFYMRTHRFRLEMSAMFCETSAVLITVLLGGRFMEIVAKSKTTQSLHEISAKRPHFARLLEGEQTETEIHYELIQIGDRLRVLPGEQVPVDGEVTSDGTVYCDESLLTGEAAPVRKHLGSQVVGGSSSVQGGFIMKASSAGNSTTLARILQLVEDAQTRRPSVQRNVDWIASYFTPVVLVAAVLTLLLWMLQAEDMDGVTFAITRAVSVLVIACPCSFGLATPTAVMVATGLAAKHGCLVKDATVWEKVSALNCAVLDKTGTITKGGRGGTPSRPGLDEEVPMGEEFHKRNRSNVTPCAHALLQMGLDAVRAVGRPGGEGTRLGKFLDTQEESADASAVIGWLLQAVETNSEHPLAKALQAWAQEVHVAPKYAEAEDFQHRPGQGVSCSIPGVGKVTAGRTPDSLETHQQLWVKRLQDDACVVVALSLDAVGPLALLALRDQLQDGAREAAAELHRVEQLHLRGFRVLMCTGDAPNTAHAAPQPYAIYGTCGFYGGFLKWGGAKRKKIMPY</sequence>